<feature type="compositionally biased region" description="Polar residues" evidence="1">
    <location>
        <begin position="541"/>
        <end position="553"/>
    </location>
</feature>
<protein>
    <submittedName>
        <fullName evidence="2">Uncharacterized protein</fullName>
    </submittedName>
</protein>
<feature type="compositionally biased region" description="Polar residues" evidence="1">
    <location>
        <begin position="309"/>
        <end position="324"/>
    </location>
</feature>
<feature type="compositionally biased region" description="Basic residues" evidence="1">
    <location>
        <begin position="1706"/>
        <end position="1720"/>
    </location>
</feature>
<feature type="compositionally biased region" description="Acidic residues" evidence="1">
    <location>
        <begin position="760"/>
        <end position="769"/>
    </location>
</feature>
<feature type="compositionally biased region" description="Low complexity" evidence="1">
    <location>
        <begin position="412"/>
        <end position="428"/>
    </location>
</feature>
<feature type="compositionally biased region" description="Basic and acidic residues" evidence="1">
    <location>
        <begin position="1834"/>
        <end position="1861"/>
    </location>
</feature>
<feature type="compositionally biased region" description="Basic and acidic residues" evidence="1">
    <location>
        <begin position="1870"/>
        <end position="1888"/>
    </location>
</feature>
<feature type="compositionally biased region" description="Basic and acidic residues" evidence="1">
    <location>
        <begin position="1606"/>
        <end position="1693"/>
    </location>
</feature>
<feature type="compositionally biased region" description="Basic and acidic residues" evidence="1">
    <location>
        <begin position="1224"/>
        <end position="1260"/>
    </location>
</feature>
<feature type="compositionally biased region" description="Acidic residues" evidence="1">
    <location>
        <begin position="1171"/>
        <end position="1182"/>
    </location>
</feature>
<feature type="compositionally biased region" description="Acidic residues" evidence="1">
    <location>
        <begin position="1096"/>
        <end position="1105"/>
    </location>
</feature>
<accession>A0AAE8LYU8</accession>
<feature type="compositionally biased region" description="Basic and acidic residues" evidence="1">
    <location>
        <begin position="668"/>
        <end position="682"/>
    </location>
</feature>
<feature type="compositionally biased region" description="Basic and acidic residues" evidence="1">
    <location>
        <begin position="721"/>
        <end position="747"/>
    </location>
</feature>
<feature type="compositionally biased region" description="Basic and acidic residues" evidence="1">
    <location>
        <begin position="956"/>
        <end position="986"/>
    </location>
</feature>
<feature type="compositionally biased region" description="Acidic residues" evidence="1">
    <location>
        <begin position="514"/>
        <end position="534"/>
    </location>
</feature>
<reference evidence="2" key="1">
    <citation type="submission" date="2018-03" db="EMBL/GenBank/DDBJ databases">
        <authorList>
            <person name="Guldener U."/>
        </authorList>
    </citation>
    <scope>NUCLEOTIDE SEQUENCE</scope>
</reference>
<feature type="compositionally biased region" description="Basic residues" evidence="1">
    <location>
        <begin position="1590"/>
        <end position="1603"/>
    </location>
</feature>
<evidence type="ECO:0000313" key="3">
    <source>
        <dbReference type="Proteomes" id="UP001187734"/>
    </source>
</evidence>
<proteinExistence type="predicted"/>
<evidence type="ECO:0000256" key="1">
    <source>
        <dbReference type="SAM" id="MobiDB-lite"/>
    </source>
</evidence>
<feature type="compositionally biased region" description="Acidic residues" evidence="1">
    <location>
        <begin position="632"/>
        <end position="641"/>
    </location>
</feature>
<feature type="compositionally biased region" description="Acidic residues" evidence="1">
    <location>
        <begin position="1003"/>
        <end position="1015"/>
    </location>
</feature>
<feature type="compositionally biased region" description="Basic and acidic residues" evidence="1">
    <location>
        <begin position="810"/>
        <end position="821"/>
    </location>
</feature>
<feature type="compositionally biased region" description="Basic and acidic residues" evidence="1">
    <location>
        <begin position="558"/>
        <end position="568"/>
    </location>
</feature>
<feature type="compositionally biased region" description="Basic and acidic residues" evidence="1">
    <location>
        <begin position="584"/>
        <end position="594"/>
    </location>
</feature>
<feature type="compositionally biased region" description="Basic and acidic residues" evidence="1">
    <location>
        <begin position="1285"/>
        <end position="1299"/>
    </location>
</feature>
<feature type="compositionally biased region" description="Acidic residues" evidence="1">
    <location>
        <begin position="866"/>
        <end position="882"/>
    </location>
</feature>
<feature type="compositionally biased region" description="Polar residues" evidence="1">
    <location>
        <begin position="644"/>
        <end position="659"/>
    </location>
</feature>
<feature type="compositionally biased region" description="Polar residues" evidence="1">
    <location>
        <begin position="1"/>
        <end position="17"/>
    </location>
</feature>
<feature type="compositionally biased region" description="Polar residues" evidence="1">
    <location>
        <begin position="942"/>
        <end position="953"/>
    </location>
</feature>
<keyword evidence="3" id="KW-1185">Reference proteome</keyword>
<feature type="compositionally biased region" description="Basic and acidic residues" evidence="1">
    <location>
        <begin position="1905"/>
        <end position="1982"/>
    </location>
</feature>
<feature type="compositionally biased region" description="Basic and acidic residues" evidence="1">
    <location>
        <begin position="770"/>
        <end position="785"/>
    </location>
</feature>
<feature type="compositionally biased region" description="Basic and acidic residues" evidence="1">
    <location>
        <begin position="39"/>
        <end position="55"/>
    </location>
</feature>
<sequence length="1996" mass="220653">MMSNQQKNHPLLQQQPKTMLLRRHLPTRRRTPAGDAASTDDKPDDDSKSNEDEAKPAAQEPDVPEKEKPAEEEEEEEEEEEAAAPEPEGTAVKSPEESADVPTTEAEKKDDKPAEAIAEEEAKAKEVEESKDTLGPIPRSKRPVKKGEEHGSLQDTPFDFTQTLGDSPELNETMDNGVAKLLSNDTQGHQNTRSYEDEETTELETITHSPSQLPTAEASDDENNQTITEITMPGLQEPSSGQNTNIAAVEGISTPIESESKAEILDGPQEELIQPRQIDPNLDQNLNQNLNHDLNQDLDLENPDLAASSPATEAQDSTKSSTPGTPHEQGIPGQSARSVREIVAEEPVSVDLAHPTTAHPQPQSQPQQFNTETETETEIETSPRASDSTPTPTHDTHDGHEKSERMESDLPITFARSTASASRSPSIISEDDSETSALSFTAAERLHTQPPDSIDNVNHEQVEAKQSSPGLLQAIPTPDATAHEPKMLETDFDSVLQMSRELPQETKMGSLNPDEQDENSDLSEAESIEDDESTLEEHLQHSATQSRAASPDSSEVAKPTETHVHNEISTDVPHADNSGSTDGKNIEVMDRSDAISRTSSPDGSAADESEVAHRPSSPADSVPIDTHQKDMDTDDDTDDGMGDNVSNLDQQSVASSSPPVHQASDFIADQHDAQKDGVRSEVGEPVVAIHSEPALNLQGAVGETSELEHSASEDDSDDERSEAGSELRPAVDLDNHVDKPDDVKEQHSPTNATSAAIVEDVSDSDEDYSESEHASPKLDARDNNAHWEGSPVEIPAHALDVDSDDEDQSDADHTQHIDKLSSPEPEPTSLLEVTEARRGSESSDEGLPAPHDLPEQASVVTREIEPSDAEDDAVAQAEELDLSDSASEVSMATNTQRESLLHDQPRSHSPNSDLLNTAPESSLPEASITGPNEATPEPRASDNLSTLSSTESAIEQEPKELPVLHEPNELHDADSESEDEAPHKETSSQVSLPRQAISKENDDNSDSASDDELDFAEPSAESMLDAQRTGDFISSETPVIHDIARDQTNPSDPVSLENGLDDKLPEVSDPQSHPRSLPIAESPDDGLDRQFPDTASTDDESDDDSPSSREISPIGVGRISAPYKIEPAAGETDQTRRVRADSTGFGPSSEATSLVGAEDMATRSTIKGPGWDEDDSEEEQTAYDDKFEGPPAVHVPAASSEASRAIGDVPQELEDSSSDDDEPTNDHAAADKSRDKHLPSLERPQQDVSDHVLSEVKTPDTDDTLGSEPKPVQSAEVKPMGLVRPDIKVVDIPSRDKGKAVASIPESPKRSRSTSRSSRPSRTEPPRTFLTQQQRPRRSLRVRPVTEVYTKDPIFIPAASRPADAKPTPRPQPPRAESEPVKVPVRPVLGHRAMETEGESSKAAKTEIAPRPRSFQAEGESSRAHVRHDLRHPAIAVEEGLRDAAYRDPPSAISSAEADTQRSPSPGIVIPDADMIDLQRARTLRRTRKTSIQRTEDTLAAAVVIYATAEALSPPGSPSPFDHYRDRGLPNLEHQMYTEPSDYNFPVVPTPRRSFEDDYEEFHKSNADLFADDRSRESDSSRSDRDRDGHRRRRHSHHSHRSSGSRGEEDRERRYRDDDERRAHRPRTEDEGRRRRQSLREDESRYSRHRDDSRGEADAKSKSSHGSDEPRTRGYRRDEDVRPRESRKVEEPASRSLPQEDEGRERRRRSSGAHTSRRHRSDTVESAAPPGTPPRTPRRDSGFSADNSSGSSGRKRRTTEEQAAHDKRKADRAERRAREESEARREPSRYREPVPESKGKEPAREPTPEPEPQLEPEPDRRHRRSRRHSHSGRPRHEEPQERPREEPAIPEKKFYPVRKSEGVLGGTPPPREEPAIAEPVRERTRDAPPEGSPKRSSTRHRRTRPSTDEPRPRSSRRPRDEPAPEPPRDKEREKNKEKDRTRDKEPETRPTKHVRMDTEDTRRKARHEERRRAQIKEEDKKPSGIKGAFKKLFSKS</sequence>
<feature type="compositionally biased region" description="Basic and acidic residues" evidence="1">
    <location>
        <begin position="1758"/>
        <end position="1807"/>
    </location>
</feature>
<feature type="compositionally biased region" description="Low complexity" evidence="1">
    <location>
        <begin position="281"/>
        <end position="293"/>
    </location>
</feature>
<feature type="compositionally biased region" description="Acidic residues" evidence="1">
    <location>
        <begin position="70"/>
        <end position="83"/>
    </location>
</feature>
<name>A0AAE8LYU8_9HYPO</name>
<feature type="compositionally biased region" description="Basic and acidic residues" evidence="1">
    <location>
        <begin position="105"/>
        <end position="132"/>
    </location>
</feature>
<feature type="compositionally biased region" description="Basic and acidic residues" evidence="1">
    <location>
        <begin position="1392"/>
        <end position="1410"/>
    </location>
</feature>
<feature type="compositionally biased region" description="Basic residues" evidence="1">
    <location>
        <begin position="20"/>
        <end position="31"/>
    </location>
</feature>
<organism evidence="2 3">
    <name type="scientific">Fusarium torulosum</name>
    <dbReference type="NCBI Taxonomy" id="33205"/>
    <lineage>
        <taxon>Eukaryota</taxon>
        <taxon>Fungi</taxon>
        <taxon>Dikarya</taxon>
        <taxon>Ascomycota</taxon>
        <taxon>Pezizomycotina</taxon>
        <taxon>Sordariomycetes</taxon>
        <taxon>Hypocreomycetidae</taxon>
        <taxon>Hypocreales</taxon>
        <taxon>Nectriaceae</taxon>
        <taxon>Fusarium</taxon>
    </lineage>
</organism>
<feature type="compositionally biased region" description="Low complexity" evidence="1">
    <location>
        <begin position="1742"/>
        <end position="1752"/>
    </location>
</feature>
<feature type="compositionally biased region" description="Basic residues" evidence="1">
    <location>
        <begin position="1821"/>
        <end position="1833"/>
    </location>
</feature>
<feature type="compositionally biased region" description="Polar residues" evidence="1">
    <location>
        <begin position="1452"/>
        <end position="1464"/>
    </location>
</feature>
<feature type="region of interest" description="Disordered" evidence="1">
    <location>
        <begin position="1511"/>
        <end position="1996"/>
    </location>
</feature>
<feature type="compositionally biased region" description="Basic and acidic residues" evidence="1">
    <location>
        <begin position="1553"/>
        <end position="1589"/>
    </location>
</feature>
<feature type="compositionally biased region" description="Polar residues" evidence="1">
    <location>
        <begin position="884"/>
        <end position="898"/>
    </location>
</feature>
<feature type="compositionally biased region" description="Acidic residues" evidence="1">
    <location>
        <begin position="1211"/>
        <end position="1223"/>
    </location>
</feature>
<dbReference type="EMBL" id="ONZP01000027">
    <property type="protein sequence ID" value="SPJ71075.1"/>
    <property type="molecule type" value="Genomic_DNA"/>
</dbReference>
<dbReference type="Proteomes" id="UP001187734">
    <property type="component" value="Unassembled WGS sequence"/>
</dbReference>
<feature type="compositionally biased region" description="Polar residues" evidence="1">
    <location>
        <begin position="237"/>
        <end position="246"/>
    </location>
</feature>
<feature type="compositionally biased region" description="Polar residues" evidence="1">
    <location>
        <begin position="183"/>
        <end position="193"/>
    </location>
</feature>
<feature type="compositionally biased region" description="Basic and acidic residues" evidence="1">
    <location>
        <begin position="394"/>
        <end position="408"/>
    </location>
</feature>
<gene>
    <name evidence="2" type="ORF">FTOL_00803</name>
</gene>
<feature type="compositionally biased region" description="Polar residues" evidence="1">
    <location>
        <begin position="358"/>
        <end position="370"/>
    </location>
</feature>
<comment type="caution">
    <text evidence="2">The sequence shown here is derived from an EMBL/GenBank/DDBJ whole genome shotgun (WGS) entry which is preliminary data.</text>
</comment>
<feature type="region of interest" description="Disordered" evidence="1">
    <location>
        <begin position="1"/>
        <end position="1470"/>
    </location>
</feature>
<feature type="compositionally biased region" description="Polar residues" evidence="1">
    <location>
        <begin position="153"/>
        <end position="165"/>
    </location>
</feature>
<feature type="compositionally biased region" description="Polar residues" evidence="1">
    <location>
        <begin position="907"/>
        <end position="920"/>
    </location>
</feature>
<evidence type="ECO:0000313" key="2">
    <source>
        <dbReference type="EMBL" id="SPJ71075.1"/>
    </source>
</evidence>